<evidence type="ECO:0000313" key="2">
    <source>
        <dbReference type="Proteomes" id="UP001595791"/>
    </source>
</evidence>
<organism evidence="1 2">
    <name type="scientific">Chitinimonas lacunae</name>
    <dbReference type="NCBI Taxonomy" id="1963018"/>
    <lineage>
        <taxon>Bacteria</taxon>
        <taxon>Pseudomonadati</taxon>
        <taxon>Pseudomonadota</taxon>
        <taxon>Betaproteobacteria</taxon>
        <taxon>Neisseriales</taxon>
        <taxon>Chitinibacteraceae</taxon>
        <taxon>Chitinimonas</taxon>
    </lineage>
</organism>
<sequence>MTRYRLLITLPLAETSPVAELAAYYHARWQVEAMVEQLKPHLQQGRRTLPFKTPELVRQAFYGWVLTPYAVHWLMHQVASEHRSHHGQ</sequence>
<dbReference type="EMBL" id="JBHSBU010000003">
    <property type="protein sequence ID" value="MFC4161927.1"/>
    <property type="molecule type" value="Genomic_DNA"/>
</dbReference>
<keyword evidence="2" id="KW-1185">Reference proteome</keyword>
<dbReference type="InterPro" id="IPR012337">
    <property type="entry name" value="RNaseH-like_sf"/>
</dbReference>
<name>A0ABV8MUF4_9NEIS</name>
<accession>A0ABV8MUF4</accession>
<dbReference type="SUPFAM" id="SSF53098">
    <property type="entry name" value="Ribonuclease H-like"/>
    <property type="match status" value="1"/>
</dbReference>
<proteinExistence type="predicted"/>
<evidence type="ECO:0000313" key="1">
    <source>
        <dbReference type="EMBL" id="MFC4161927.1"/>
    </source>
</evidence>
<evidence type="ECO:0008006" key="3">
    <source>
        <dbReference type="Google" id="ProtNLM"/>
    </source>
</evidence>
<dbReference type="RefSeq" id="WP_378168601.1">
    <property type="nucleotide sequence ID" value="NZ_JBHSBU010000003.1"/>
</dbReference>
<protein>
    <recommendedName>
        <fullName evidence="3">Transposase</fullName>
    </recommendedName>
</protein>
<reference evidence="2" key="1">
    <citation type="journal article" date="2019" name="Int. J. Syst. Evol. Microbiol.">
        <title>The Global Catalogue of Microorganisms (GCM) 10K type strain sequencing project: providing services to taxonomists for standard genome sequencing and annotation.</title>
        <authorList>
            <consortium name="The Broad Institute Genomics Platform"/>
            <consortium name="The Broad Institute Genome Sequencing Center for Infectious Disease"/>
            <person name="Wu L."/>
            <person name="Ma J."/>
        </authorList>
    </citation>
    <scope>NUCLEOTIDE SEQUENCE [LARGE SCALE GENOMIC DNA]</scope>
    <source>
        <strain evidence="2">LMG 29894</strain>
    </source>
</reference>
<dbReference type="Proteomes" id="UP001595791">
    <property type="component" value="Unassembled WGS sequence"/>
</dbReference>
<gene>
    <name evidence="1" type="ORF">ACFOW7_21565</name>
</gene>
<comment type="caution">
    <text evidence="1">The sequence shown here is derived from an EMBL/GenBank/DDBJ whole genome shotgun (WGS) entry which is preliminary data.</text>
</comment>